<evidence type="ECO:0000313" key="2">
    <source>
        <dbReference type="Proteomes" id="UP001501746"/>
    </source>
</evidence>
<proteinExistence type="predicted"/>
<keyword evidence="2" id="KW-1185">Reference proteome</keyword>
<gene>
    <name evidence="1" type="ORF">GCM10009750_14550</name>
</gene>
<protein>
    <submittedName>
        <fullName evidence="1">TIGR00266 family protein</fullName>
    </submittedName>
</protein>
<dbReference type="InterPro" id="IPR002838">
    <property type="entry name" value="AIM24"/>
</dbReference>
<name>A0ABN2MLP5_9MICO</name>
<organism evidence="1 2">
    <name type="scientific">Agromyces salentinus</name>
    <dbReference type="NCBI Taxonomy" id="269421"/>
    <lineage>
        <taxon>Bacteria</taxon>
        <taxon>Bacillati</taxon>
        <taxon>Actinomycetota</taxon>
        <taxon>Actinomycetes</taxon>
        <taxon>Micrococcales</taxon>
        <taxon>Microbacteriaceae</taxon>
        <taxon>Agromyces</taxon>
    </lineage>
</organism>
<comment type="caution">
    <text evidence="1">The sequence shown here is derived from an EMBL/GenBank/DDBJ whole genome shotgun (WGS) entry which is preliminary data.</text>
</comment>
<dbReference type="PANTHER" id="PTHR43657:SF1">
    <property type="entry name" value="ALTERED INHERITANCE OF MITOCHONDRIA PROTEIN 24, MITOCHONDRIAL"/>
    <property type="match status" value="1"/>
</dbReference>
<reference evidence="1 2" key="1">
    <citation type="journal article" date="2019" name="Int. J. Syst. Evol. Microbiol.">
        <title>The Global Catalogue of Microorganisms (GCM) 10K type strain sequencing project: providing services to taxonomists for standard genome sequencing and annotation.</title>
        <authorList>
            <consortium name="The Broad Institute Genomics Platform"/>
            <consortium name="The Broad Institute Genome Sequencing Center for Infectious Disease"/>
            <person name="Wu L."/>
            <person name="Ma J."/>
        </authorList>
    </citation>
    <scope>NUCLEOTIDE SEQUENCE [LARGE SCALE GENOMIC DNA]</scope>
    <source>
        <strain evidence="1 2">JCM 14323</strain>
    </source>
</reference>
<evidence type="ECO:0000313" key="1">
    <source>
        <dbReference type="EMBL" id="GAA1831647.1"/>
    </source>
</evidence>
<dbReference type="EMBL" id="BAAANK010000003">
    <property type="protein sequence ID" value="GAA1831647.1"/>
    <property type="molecule type" value="Genomic_DNA"/>
</dbReference>
<accession>A0ABN2MLP5</accession>
<dbReference type="Proteomes" id="UP001501746">
    <property type="component" value="Unassembled WGS sequence"/>
</dbReference>
<dbReference type="SUPFAM" id="SSF51219">
    <property type="entry name" value="TRAP-like"/>
    <property type="match status" value="1"/>
</dbReference>
<dbReference type="PANTHER" id="PTHR43657">
    <property type="entry name" value="TRYPTOPHAN RNA-BINDING ATTENUATOR PROTEIN-LIKE PROTEIN"/>
    <property type="match status" value="1"/>
</dbReference>
<dbReference type="InterPro" id="IPR016031">
    <property type="entry name" value="Trp_RNA-bd_attenuator-like_dom"/>
</dbReference>
<dbReference type="Gene3D" id="3.60.160.10">
    <property type="entry name" value="Mitochondrial biogenesis AIM24"/>
    <property type="match status" value="1"/>
</dbReference>
<dbReference type="Pfam" id="PF01987">
    <property type="entry name" value="AIM24"/>
    <property type="match status" value="1"/>
</dbReference>
<sequence length="236" mass="24659">MKPVIAGTTMPILEIALDAGESIVAEGGDVAWLTPGLQLDTSTAHGTGGQGGFMSGLKRVLGGAQLFLTRYTAPSGGMVAFAAQLPGTIREVHIDAADTFMIQSGSYTASTTDVEVSVALQKKLGAGIFGGAGVVFQKLSGSGTAWVQLAGEITEYELKAGESLLIHPGHLAMFRAEMPLEFASIKGIKNKFFGDSLFLAELHGPGHVWLQSMNPAKLAAAIEPYLPDRSSDNSRP</sequence>
<dbReference type="InterPro" id="IPR036983">
    <property type="entry name" value="AIM24_sf"/>
</dbReference>
<dbReference type="RefSeq" id="WP_157427491.1">
    <property type="nucleotide sequence ID" value="NZ_BAAANK010000003.1"/>
</dbReference>